<dbReference type="Gene3D" id="1.10.533.10">
    <property type="entry name" value="Death Domain, Fas"/>
    <property type="match status" value="1"/>
</dbReference>
<proteinExistence type="predicted"/>
<gene>
    <name evidence="3" type="primary">LOC108560749</name>
</gene>
<dbReference type="GeneID" id="108560749"/>
<evidence type="ECO:0000313" key="3">
    <source>
        <dbReference type="RefSeq" id="XP_017773905.1"/>
    </source>
</evidence>
<dbReference type="SUPFAM" id="SSF47986">
    <property type="entry name" value="DEATH domain"/>
    <property type="match status" value="2"/>
</dbReference>
<evidence type="ECO:0000313" key="2">
    <source>
        <dbReference type="Proteomes" id="UP000695000"/>
    </source>
</evidence>
<accession>A0ABM1MH55</accession>
<dbReference type="Proteomes" id="UP000695000">
    <property type="component" value="Unplaced"/>
</dbReference>
<reference evidence="3" key="1">
    <citation type="submission" date="2025-08" db="UniProtKB">
        <authorList>
            <consortium name="RefSeq"/>
        </authorList>
    </citation>
    <scope>IDENTIFICATION</scope>
    <source>
        <tissue evidence="3">Whole Larva</tissue>
    </source>
</reference>
<dbReference type="RefSeq" id="XP_017773905.1">
    <property type="nucleotide sequence ID" value="XM_017918416.1"/>
</dbReference>
<dbReference type="PROSITE" id="PS50017">
    <property type="entry name" value="DEATH_DOMAIN"/>
    <property type="match status" value="1"/>
</dbReference>
<dbReference type="Pfam" id="PF00531">
    <property type="entry name" value="Death"/>
    <property type="match status" value="1"/>
</dbReference>
<keyword evidence="2" id="KW-1185">Reference proteome</keyword>
<dbReference type="InterPro" id="IPR000488">
    <property type="entry name" value="Death_dom"/>
</dbReference>
<protein>
    <submittedName>
        <fullName evidence="3">FAS-associated death domain protein-like</fullName>
    </submittedName>
</protein>
<name>A0ABM1MH55_NICVS</name>
<feature type="domain" description="Death" evidence="1">
    <location>
        <begin position="90"/>
        <end position="171"/>
    </location>
</feature>
<evidence type="ECO:0000259" key="1">
    <source>
        <dbReference type="PROSITE" id="PS50017"/>
    </source>
</evidence>
<dbReference type="InterPro" id="IPR011029">
    <property type="entry name" value="DEATH-like_dom_sf"/>
</dbReference>
<sequence>MANEKEMLALLKIKYENVINSKRKLSSVNNGTDLINLLKRRDALTDEDKIEIENILQPKKQRSAPLTIASNNYRREINTYQLSSEPSSNIHKAYEIMCNRLGKNWKDFARELKVSESKIDELGALKHNEAIQWILTNHENNCDKKRQRHELINALSNCRRKDLSREVDLLMSY</sequence>
<organism evidence="2 3">
    <name type="scientific">Nicrophorus vespilloides</name>
    <name type="common">Boreal carrion beetle</name>
    <dbReference type="NCBI Taxonomy" id="110193"/>
    <lineage>
        <taxon>Eukaryota</taxon>
        <taxon>Metazoa</taxon>
        <taxon>Ecdysozoa</taxon>
        <taxon>Arthropoda</taxon>
        <taxon>Hexapoda</taxon>
        <taxon>Insecta</taxon>
        <taxon>Pterygota</taxon>
        <taxon>Neoptera</taxon>
        <taxon>Endopterygota</taxon>
        <taxon>Coleoptera</taxon>
        <taxon>Polyphaga</taxon>
        <taxon>Staphyliniformia</taxon>
        <taxon>Silphidae</taxon>
        <taxon>Nicrophorinae</taxon>
        <taxon>Nicrophorus</taxon>
    </lineage>
</organism>